<dbReference type="Gene3D" id="2.40.40.10">
    <property type="entry name" value="RlpA-like domain"/>
    <property type="match status" value="1"/>
</dbReference>
<dbReference type="InterPro" id="IPR012291">
    <property type="entry name" value="CBM2_carb-bd_dom_sf"/>
</dbReference>
<sequence>MRFMLRPTLICQTLVAGLFAGAAQAATPVSLTYVVNNPWAGGYCAIVKVFNPNAEAVQWSGSMPVRGTVTSLWNAVGKQSGGALVFTGGLDWNKTIAGKSSMEAAGFCATDAVTPTPTPTPTPSPGALSPTYKGEGTFYGATGEGNCSYDASPDNLMVAAMNQADYANSAACGEYVVVTGPKGKVTVRITDRCPECKPGDIDLSEQAFVKVAEKSAGRVPISWNVVAGETTGTVSYRYKEGSTIYWQGIQVLNHRLPITKLEIRPSGSANWIAVKREEYNYFVYPSAIAPGPMQVRITGLGGATLMQTLPQPQGGLVVTGSNQF</sequence>
<dbReference type="CDD" id="cd22272">
    <property type="entry name" value="DPBB_EXLX1-like"/>
    <property type="match status" value="1"/>
</dbReference>
<dbReference type="SUPFAM" id="SSF49384">
    <property type="entry name" value="Carbohydrate-binding domain"/>
    <property type="match status" value="1"/>
</dbReference>
<dbReference type="Gene3D" id="2.60.40.290">
    <property type="match status" value="1"/>
</dbReference>
<dbReference type="InterPro" id="IPR036908">
    <property type="entry name" value="RlpA-like_sf"/>
</dbReference>
<dbReference type="InterPro" id="IPR036749">
    <property type="entry name" value="Expansin_CBD_sf"/>
</dbReference>
<dbReference type="NCBIfam" id="NF041144">
    <property type="entry name" value="expansin_EXLX1"/>
    <property type="match status" value="1"/>
</dbReference>
<evidence type="ECO:0000256" key="1">
    <source>
        <dbReference type="ARBA" id="ARBA00022729"/>
    </source>
</evidence>
<dbReference type="InterPro" id="IPR008965">
    <property type="entry name" value="CBM2/CBM3_carb-bd_dom_sf"/>
</dbReference>
<dbReference type="Proteomes" id="UP000785613">
    <property type="component" value="Unassembled WGS sequence"/>
</dbReference>
<dbReference type="SMART" id="SM00637">
    <property type="entry name" value="CBD_II"/>
    <property type="match status" value="1"/>
</dbReference>
<protein>
    <recommendedName>
        <fullName evidence="3">Expansin-like EG45 domain-containing protein</fullName>
    </recommendedName>
</protein>
<dbReference type="InterPro" id="IPR051477">
    <property type="entry name" value="Expansin_CellWall"/>
</dbReference>
<dbReference type="EMBL" id="VUYU01000017">
    <property type="protein sequence ID" value="NHZ36329.1"/>
    <property type="molecule type" value="Genomic_DNA"/>
</dbReference>
<dbReference type="Pfam" id="PF03330">
    <property type="entry name" value="DPBB_1"/>
    <property type="match status" value="1"/>
</dbReference>
<dbReference type="InterPro" id="IPR009009">
    <property type="entry name" value="RlpA-like_DPBB"/>
</dbReference>
<evidence type="ECO:0000256" key="2">
    <source>
        <dbReference type="SAM" id="SignalP"/>
    </source>
</evidence>
<dbReference type="PROSITE" id="PS50842">
    <property type="entry name" value="EXPANSIN_EG45"/>
    <property type="match status" value="1"/>
</dbReference>
<dbReference type="InterPro" id="IPR001919">
    <property type="entry name" value="CBD2"/>
</dbReference>
<keyword evidence="1 2" id="KW-0732">Signal</keyword>
<evidence type="ECO:0000313" key="4">
    <source>
        <dbReference type="EMBL" id="NHZ36329.1"/>
    </source>
</evidence>
<dbReference type="PANTHER" id="PTHR31836">
    <property type="match status" value="1"/>
</dbReference>
<dbReference type="PANTHER" id="PTHR31836:SF21">
    <property type="entry name" value="EXPANSIN-LIKE PROTEIN 7"/>
    <property type="match status" value="1"/>
</dbReference>
<dbReference type="Pfam" id="PF00553">
    <property type="entry name" value="CBM_2"/>
    <property type="match status" value="1"/>
</dbReference>
<dbReference type="SUPFAM" id="SSF49590">
    <property type="entry name" value="PHL pollen allergen"/>
    <property type="match status" value="1"/>
</dbReference>
<gene>
    <name evidence="4" type="ORF">F0185_22420</name>
</gene>
<dbReference type="InterPro" id="IPR007112">
    <property type="entry name" value="Expansin/allergen_DPBB_dom"/>
</dbReference>
<dbReference type="Gene3D" id="2.60.40.760">
    <property type="entry name" value="Expansin, cellulose-binding-like domain"/>
    <property type="match status" value="1"/>
</dbReference>
<dbReference type="RefSeq" id="WP_167228287.1">
    <property type="nucleotide sequence ID" value="NZ_VUYU01000017.1"/>
</dbReference>
<dbReference type="InterPro" id="IPR049818">
    <property type="entry name" value="Expansin_EXLX1-like"/>
</dbReference>
<evidence type="ECO:0000313" key="5">
    <source>
        <dbReference type="Proteomes" id="UP000785613"/>
    </source>
</evidence>
<comment type="caution">
    <text evidence="4">The sequence shown here is derived from an EMBL/GenBank/DDBJ whole genome shotgun (WGS) entry which is preliminary data.</text>
</comment>
<proteinExistence type="predicted"/>
<keyword evidence="5" id="KW-1185">Reference proteome</keyword>
<name>A0ABX0LNR9_9BURK</name>
<organism evidence="4 5">
    <name type="scientific">Massilia rubra</name>
    <dbReference type="NCBI Taxonomy" id="2607910"/>
    <lineage>
        <taxon>Bacteria</taxon>
        <taxon>Pseudomonadati</taxon>
        <taxon>Pseudomonadota</taxon>
        <taxon>Betaproteobacteria</taxon>
        <taxon>Burkholderiales</taxon>
        <taxon>Oxalobacteraceae</taxon>
        <taxon>Telluria group</taxon>
        <taxon>Massilia</taxon>
    </lineage>
</organism>
<feature type="domain" description="Expansin-like EG45" evidence="3">
    <location>
        <begin position="105"/>
        <end position="233"/>
    </location>
</feature>
<reference evidence="4 5" key="1">
    <citation type="submission" date="2019-09" db="EMBL/GenBank/DDBJ databases">
        <title>Taxonomy of Antarctic Massilia spp.: description of Massilia rubra sp. nov., Massilia aquatica sp. nov., Massilia mucilaginosa sp. nov., Massilia frigida sp. nov. isolated from streams, lakes and regoliths.</title>
        <authorList>
            <person name="Holochova P."/>
            <person name="Sedlacek I."/>
            <person name="Kralova S."/>
            <person name="Maslanova I."/>
            <person name="Busse H.-J."/>
            <person name="Stankova E."/>
            <person name="Vrbovska V."/>
            <person name="Kovarovic V."/>
            <person name="Bartak M."/>
            <person name="Svec P."/>
            <person name="Pantucek R."/>
        </authorList>
    </citation>
    <scope>NUCLEOTIDE SEQUENCE [LARGE SCALE GENOMIC DNA]</scope>
    <source>
        <strain evidence="4 5">CCM 8692</strain>
    </source>
</reference>
<evidence type="ECO:0000259" key="3">
    <source>
        <dbReference type="PROSITE" id="PS50842"/>
    </source>
</evidence>
<feature type="chain" id="PRO_5045185074" description="Expansin-like EG45 domain-containing protein" evidence="2">
    <location>
        <begin position="26"/>
        <end position="324"/>
    </location>
</feature>
<accession>A0ABX0LNR9</accession>
<dbReference type="SUPFAM" id="SSF50685">
    <property type="entry name" value="Barwin-like endoglucanases"/>
    <property type="match status" value="1"/>
</dbReference>
<feature type="signal peptide" evidence="2">
    <location>
        <begin position="1"/>
        <end position="25"/>
    </location>
</feature>